<dbReference type="InterPro" id="IPR006311">
    <property type="entry name" value="TAT_signal"/>
</dbReference>
<name>A0A518JY67_9BACT</name>
<evidence type="ECO:0008006" key="3">
    <source>
        <dbReference type="Google" id="ProtNLM"/>
    </source>
</evidence>
<evidence type="ECO:0000313" key="1">
    <source>
        <dbReference type="EMBL" id="QDV70481.1"/>
    </source>
</evidence>
<dbReference type="Gene3D" id="3.40.720.10">
    <property type="entry name" value="Alkaline Phosphatase, subunit A"/>
    <property type="match status" value="1"/>
</dbReference>
<dbReference type="PANTHER" id="PTHR43737:SF1">
    <property type="entry name" value="DUF1501 DOMAIN-CONTAINING PROTEIN"/>
    <property type="match status" value="1"/>
</dbReference>
<protein>
    <recommendedName>
        <fullName evidence="3">DUF1501 domain-containing protein</fullName>
    </recommendedName>
</protein>
<reference evidence="1 2" key="1">
    <citation type="submission" date="2019-02" db="EMBL/GenBank/DDBJ databases">
        <title>Deep-cultivation of Planctomycetes and their phenomic and genomic characterization uncovers novel biology.</title>
        <authorList>
            <person name="Wiegand S."/>
            <person name="Jogler M."/>
            <person name="Boedeker C."/>
            <person name="Pinto D."/>
            <person name="Vollmers J."/>
            <person name="Rivas-Marin E."/>
            <person name="Kohn T."/>
            <person name="Peeters S.H."/>
            <person name="Heuer A."/>
            <person name="Rast P."/>
            <person name="Oberbeckmann S."/>
            <person name="Bunk B."/>
            <person name="Jeske O."/>
            <person name="Meyerdierks A."/>
            <person name="Storesund J.E."/>
            <person name="Kallscheuer N."/>
            <person name="Luecker S."/>
            <person name="Lage O.M."/>
            <person name="Pohl T."/>
            <person name="Merkel B.J."/>
            <person name="Hornburger P."/>
            <person name="Mueller R.-W."/>
            <person name="Bruemmer F."/>
            <person name="Labrenz M."/>
            <person name="Spormann A.M."/>
            <person name="Op den Camp H."/>
            <person name="Overmann J."/>
            <person name="Amann R."/>
            <person name="Jetten M.S.M."/>
            <person name="Mascher T."/>
            <person name="Medema M.H."/>
            <person name="Devos D.P."/>
            <person name="Kaster A.-K."/>
            <person name="Ovreas L."/>
            <person name="Rohde M."/>
            <person name="Galperin M.Y."/>
            <person name="Jogler C."/>
        </authorList>
    </citation>
    <scope>NUCLEOTIDE SEQUENCE [LARGE SCALE GENOMIC DNA]</scope>
    <source>
        <strain evidence="1 2">Poly24</strain>
    </source>
</reference>
<dbReference type="SUPFAM" id="SSF53649">
    <property type="entry name" value="Alkaline phosphatase-like"/>
    <property type="match status" value="1"/>
</dbReference>
<dbReference type="EMBL" id="CP036348">
    <property type="protein sequence ID" value="QDV70481.1"/>
    <property type="molecule type" value="Genomic_DNA"/>
</dbReference>
<dbReference type="PANTHER" id="PTHR43737">
    <property type="entry name" value="BLL7424 PROTEIN"/>
    <property type="match status" value="1"/>
</dbReference>
<evidence type="ECO:0000313" key="2">
    <source>
        <dbReference type="Proteomes" id="UP000315082"/>
    </source>
</evidence>
<dbReference type="PROSITE" id="PS51318">
    <property type="entry name" value="TAT"/>
    <property type="match status" value="1"/>
</dbReference>
<dbReference type="Pfam" id="PF07394">
    <property type="entry name" value="DUF1501"/>
    <property type="match status" value="1"/>
</dbReference>
<organism evidence="1 2">
    <name type="scientific">Rosistilla carotiformis</name>
    <dbReference type="NCBI Taxonomy" id="2528017"/>
    <lineage>
        <taxon>Bacteria</taxon>
        <taxon>Pseudomonadati</taxon>
        <taxon>Planctomycetota</taxon>
        <taxon>Planctomycetia</taxon>
        <taxon>Pirellulales</taxon>
        <taxon>Pirellulaceae</taxon>
        <taxon>Rosistilla</taxon>
    </lineage>
</organism>
<proteinExistence type="predicted"/>
<dbReference type="Proteomes" id="UP000315082">
    <property type="component" value="Chromosome"/>
</dbReference>
<dbReference type="OrthoDB" id="127333at2"/>
<keyword evidence="2" id="KW-1185">Reference proteome</keyword>
<accession>A0A518JY67</accession>
<dbReference type="InterPro" id="IPR017850">
    <property type="entry name" value="Alkaline_phosphatase_core_sf"/>
</dbReference>
<dbReference type="KEGG" id="rcf:Poly24_42050"/>
<dbReference type="RefSeq" id="WP_145099808.1">
    <property type="nucleotide sequence ID" value="NZ_CP036348.1"/>
</dbReference>
<dbReference type="InterPro" id="IPR010869">
    <property type="entry name" value="DUF1501"/>
</dbReference>
<gene>
    <name evidence="1" type="ORF">Poly24_42050</name>
</gene>
<sequence>MSRFPTSSFDRRQFLAAGVTAAGVTAAPAIASSADSARLKGQAEHVISIWLGGGMSQIDTFDPKKKGDPAKRTPGSYYDAIPTAVNEVTVCEHLPKVAAIMDRVTAVRTIHHSVIDEHAAATNWMHVGRAVSGTVVYPSLGSIVSHERGPLSETAPPYVLIGYPNTSRGPGFLGAQHSYLYLTDTGRGPTGLARHATVSRQRQQRREELLVQARRVQPDLADKALRDYDAAAELGLRLSGPDFMRSFQLDSEPAALRESYGGEFGQRCLLARRLVERGVRFIEVSHNLNFLNGAGWDVHNRGILDQHKLIHELDDALATLLLDLETQGLLDKTLVMVSTEFGRPPQFDGGGGRGHQGTAFSCVLAGGGLNHCGAYGQTDELSQTIASDPVSVPDFFATVHAAVGIDYAKYLYNGDRPVPITDLGQPIAKLFR</sequence>
<dbReference type="AlphaFoldDB" id="A0A518JY67"/>